<dbReference type="InterPro" id="IPR050683">
    <property type="entry name" value="Bact_Polysacc_Export_ATP-bd"/>
</dbReference>
<evidence type="ECO:0000313" key="6">
    <source>
        <dbReference type="EMBL" id="CAB4636786.1"/>
    </source>
</evidence>
<proteinExistence type="inferred from homology"/>
<reference evidence="6" key="1">
    <citation type="submission" date="2020-05" db="EMBL/GenBank/DDBJ databases">
        <authorList>
            <person name="Chiriac C."/>
            <person name="Salcher M."/>
            <person name="Ghai R."/>
            <person name="Kavagutti S V."/>
        </authorList>
    </citation>
    <scope>NUCLEOTIDE SEQUENCE</scope>
</reference>
<dbReference type="PANTHER" id="PTHR46743:SF2">
    <property type="entry name" value="TEICHOIC ACIDS EXPORT ATP-BINDING PROTEIN TAGH"/>
    <property type="match status" value="1"/>
</dbReference>
<dbReference type="SUPFAM" id="SSF52540">
    <property type="entry name" value="P-loop containing nucleoside triphosphate hydrolases"/>
    <property type="match status" value="1"/>
</dbReference>
<evidence type="ECO:0000259" key="5">
    <source>
        <dbReference type="PROSITE" id="PS50893"/>
    </source>
</evidence>
<keyword evidence="4" id="KW-0067">ATP-binding</keyword>
<dbReference type="CDD" id="cd03220">
    <property type="entry name" value="ABC_KpsT_Wzt"/>
    <property type="match status" value="1"/>
</dbReference>
<name>A0A6J6JIU2_9ZZZZ</name>
<dbReference type="Pfam" id="PF00005">
    <property type="entry name" value="ABC_tran"/>
    <property type="match status" value="1"/>
</dbReference>
<dbReference type="GO" id="GO:0016020">
    <property type="term" value="C:membrane"/>
    <property type="evidence" value="ECO:0007669"/>
    <property type="project" value="InterPro"/>
</dbReference>
<organism evidence="6">
    <name type="scientific">freshwater metagenome</name>
    <dbReference type="NCBI Taxonomy" id="449393"/>
    <lineage>
        <taxon>unclassified sequences</taxon>
        <taxon>metagenomes</taxon>
        <taxon>ecological metagenomes</taxon>
    </lineage>
</organism>
<evidence type="ECO:0000256" key="3">
    <source>
        <dbReference type="ARBA" id="ARBA00022741"/>
    </source>
</evidence>
<dbReference type="GO" id="GO:0016887">
    <property type="term" value="F:ATP hydrolysis activity"/>
    <property type="evidence" value="ECO:0007669"/>
    <property type="project" value="InterPro"/>
</dbReference>
<dbReference type="GO" id="GO:0005524">
    <property type="term" value="F:ATP binding"/>
    <property type="evidence" value="ECO:0007669"/>
    <property type="project" value="UniProtKB-KW"/>
</dbReference>
<evidence type="ECO:0000256" key="2">
    <source>
        <dbReference type="ARBA" id="ARBA00022448"/>
    </source>
</evidence>
<dbReference type="InterPro" id="IPR027417">
    <property type="entry name" value="P-loop_NTPase"/>
</dbReference>
<evidence type="ECO:0000256" key="4">
    <source>
        <dbReference type="ARBA" id="ARBA00022840"/>
    </source>
</evidence>
<dbReference type="PANTHER" id="PTHR46743">
    <property type="entry name" value="TEICHOIC ACIDS EXPORT ATP-BINDING PROTEIN TAGH"/>
    <property type="match status" value="1"/>
</dbReference>
<dbReference type="InterPro" id="IPR015860">
    <property type="entry name" value="ABC_transpr_TagH-like"/>
</dbReference>
<sequence length="262" mass="28074">MAAKTKKVAKPISNKPVVVVDDVHIIYKVFASGRRATKAGAGGGLFSRKMRLREVHAVKGLSFTVYEGESVGIIGSNGSGKSSLMRAIAGLTPIQGGAVYASAKPALLGVGAVLLPNLSGEKNILLGGLAMGFGRKDMLDNTDAITKFAGLEEFIDLPMRTYSSGMSARLRFSIAASRDHDILIIDEALAVGDQEFRNRSEARMREMRDSAGTVFLVSHSMKSILDTCTRVIWIEKGELIMDGDPLEVINAYNVHTGSDTID</sequence>
<keyword evidence="2" id="KW-0813">Transport</keyword>
<gene>
    <name evidence="6" type="ORF">UFOPK2001_00890</name>
</gene>
<dbReference type="PROSITE" id="PS00211">
    <property type="entry name" value="ABC_TRANSPORTER_1"/>
    <property type="match status" value="1"/>
</dbReference>
<dbReference type="InterPro" id="IPR017871">
    <property type="entry name" value="ABC_transporter-like_CS"/>
</dbReference>
<dbReference type="GO" id="GO:0140359">
    <property type="term" value="F:ABC-type transporter activity"/>
    <property type="evidence" value="ECO:0007669"/>
    <property type="project" value="InterPro"/>
</dbReference>
<accession>A0A6J6JIU2</accession>
<dbReference type="InterPro" id="IPR003439">
    <property type="entry name" value="ABC_transporter-like_ATP-bd"/>
</dbReference>
<dbReference type="EMBL" id="CAEZVN010000093">
    <property type="protein sequence ID" value="CAB4636786.1"/>
    <property type="molecule type" value="Genomic_DNA"/>
</dbReference>
<dbReference type="SMART" id="SM00382">
    <property type="entry name" value="AAA"/>
    <property type="match status" value="1"/>
</dbReference>
<feature type="domain" description="ABC transporter" evidence="5">
    <location>
        <begin position="18"/>
        <end position="261"/>
    </location>
</feature>
<keyword evidence="3" id="KW-0547">Nucleotide-binding</keyword>
<dbReference type="AlphaFoldDB" id="A0A6J6JIU2"/>
<protein>
    <submittedName>
        <fullName evidence="6">Unannotated protein</fullName>
    </submittedName>
</protein>
<dbReference type="PROSITE" id="PS50893">
    <property type="entry name" value="ABC_TRANSPORTER_2"/>
    <property type="match status" value="1"/>
</dbReference>
<dbReference type="Gene3D" id="3.40.50.300">
    <property type="entry name" value="P-loop containing nucleotide triphosphate hydrolases"/>
    <property type="match status" value="1"/>
</dbReference>
<evidence type="ECO:0000256" key="1">
    <source>
        <dbReference type="ARBA" id="ARBA00005417"/>
    </source>
</evidence>
<comment type="similarity">
    <text evidence="1">Belongs to the ABC transporter superfamily.</text>
</comment>
<dbReference type="InterPro" id="IPR003593">
    <property type="entry name" value="AAA+_ATPase"/>
</dbReference>